<name>A0A392SAL8_9FABA</name>
<dbReference type="Proteomes" id="UP000265520">
    <property type="component" value="Unassembled WGS sequence"/>
</dbReference>
<dbReference type="EMBL" id="LXQA010347543">
    <property type="protein sequence ID" value="MCI45719.1"/>
    <property type="molecule type" value="Genomic_DNA"/>
</dbReference>
<comment type="caution">
    <text evidence="1">The sequence shown here is derived from an EMBL/GenBank/DDBJ whole genome shotgun (WGS) entry which is preliminary data.</text>
</comment>
<keyword evidence="2" id="KW-1185">Reference proteome</keyword>
<feature type="non-terminal residue" evidence="1">
    <location>
        <position position="56"/>
    </location>
</feature>
<accession>A0A392SAL8</accession>
<dbReference type="AlphaFoldDB" id="A0A392SAL8"/>
<proteinExistence type="predicted"/>
<evidence type="ECO:0000313" key="2">
    <source>
        <dbReference type="Proteomes" id="UP000265520"/>
    </source>
</evidence>
<sequence>MADRTREELDGCLDGLEAYIFESDIAEMTYNLEARRIFLELKDSVREDEDTDSNPK</sequence>
<protein>
    <submittedName>
        <fullName evidence="1">Uncharacterized protein</fullName>
    </submittedName>
</protein>
<organism evidence="1 2">
    <name type="scientific">Trifolium medium</name>
    <dbReference type="NCBI Taxonomy" id="97028"/>
    <lineage>
        <taxon>Eukaryota</taxon>
        <taxon>Viridiplantae</taxon>
        <taxon>Streptophyta</taxon>
        <taxon>Embryophyta</taxon>
        <taxon>Tracheophyta</taxon>
        <taxon>Spermatophyta</taxon>
        <taxon>Magnoliopsida</taxon>
        <taxon>eudicotyledons</taxon>
        <taxon>Gunneridae</taxon>
        <taxon>Pentapetalae</taxon>
        <taxon>rosids</taxon>
        <taxon>fabids</taxon>
        <taxon>Fabales</taxon>
        <taxon>Fabaceae</taxon>
        <taxon>Papilionoideae</taxon>
        <taxon>50 kb inversion clade</taxon>
        <taxon>NPAAA clade</taxon>
        <taxon>Hologalegina</taxon>
        <taxon>IRL clade</taxon>
        <taxon>Trifolieae</taxon>
        <taxon>Trifolium</taxon>
    </lineage>
</organism>
<evidence type="ECO:0000313" key="1">
    <source>
        <dbReference type="EMBL" id="MCI45719.1"/>
    </source>
</evidence>
<reference evidence="1 2" key="1">
    <citation type="journal article" date="2018" name="Front. Plant Sci.">
        <title>Red Clover (Trifolium pratense) and Zigzag Clover (T. medium) - A Picture of Genomic Similarities and Differences.</title>
        <authorList>
            <person name="Dluhosova J."/>
            <person name="Istvanek J."/>
            <person name="Nedelnik J."/>
            <person name="Repkova J."/>
        </authorList>
    </citation>
    <scope>NUCLEOTIDE SEQUENCE [LARGE SCALE GENOMIC DNA]</scope>
    <source>
        <strain evidence="2">cv. 10/8</strain>
        <tissue evidence="1">Leaf</tissue>
    </source>
</reference>